<dbReference type="PANTHER" id="PTHR40448:SF1">
    <property type="entry name" value="TWO-COMPONENT SENSOR HISTIDINE KINASE"/>
    <property type="match status" value="1"/>
</dbReference>
<comment type="caution">
    <text evidence="3">The sequence shown here is derived from an EMBL/GenBank/DDBJ whole genome shotgun (WGS) entry which is preliminary data.</text>
</comment>
<proteinExistence type="predicted"/>
<dbReference type="InterPro" id="IPR032834">
    <property type="entry name" value="NatK-like_C"/>
</dbReference>
<evidence type="ECO:0000313" key="3">
    <source>
        <dbReference type="EMBL" id="MDM8201270.1"/>
    </source>
</evidence>
<dbReference type="PANTHER" id="PTHR40448">
    <property type="entry name" value="TWO-COMPONENT SENSOR HISTIDINE KINASE"/>
    <property type="match status" value="1"/>
</dbReference>
<dbReference type="Gene3D" id="3.30.565.10">
    <property type="entry name" value="Histidine kinase-like ATPase, C-terminal domain"/>
    <property type="match status" value="1"/>
</dbReference>
<dbReference type="Pfam" id="PF14501">
    <property type="entry name" value="HATPase_c_5"/>
    <property type="match status" value="1"/>
</dbReference>
<evidence type="ECO:0000259" key="2">
    <source>
        <dbReference type="Pfam" id="PF14501"/>
    </source>
</evidence>
<gene>
    <name evidence="3" type="ORF">QUW08_08205</name>
</gene>
<keyword evidence="1" id="KW-0812">Transmembrane</keyword>
<keyword evidence="1" id="KW-1133">Transmembrane helix</keyword>
<dbReference type="SUPFAM" id="SSF55874">
    <property type="entry name" value="ATPase domain of HSP90 chaperone/DNA topoisomerase II/histidine kinase"/>
    <property type="match status" value="1"/>
</dbReference>
<keyword evidence="1" id="KW-0472">Membrane</keyword>
<dbReference type="EMBL" id="JAUDCL010000012">
    <property type="protein sequence ID" value="MDM8201270.1"/>
    <property type="molecule type" value="Genomic_DNA"/>
</dbReference>
<dbReference type="CDD" id="cd16935">
    <property type="entry name" value="HATPase_AgrC-ComD-like"/>
    <property type="match status" value="1"/>
</dbReference>
<feature type="transmembrane region" description="Helical" evidence="1">
    <location>
        <begin position="64"/>
        <end position="82"/>
    </location>
</feature>
<dbReference type="Proteomes" id="UP001529380">
    <property type="component" value="Unassembled WGS sequence"/>
</dbReference>
<organism evidence="3 4">
    <name type="scientific">Allofournierella massiliensis</name>
    <dbReference type="NCBI Taxonomy" id="1650663"/>
    <lineage>
        <taxon>Bacteria</taxon>
        <taxon>Bacillati</taxon>
        <taxon>Bacillota</taxon>
        <taxon>Clostridia</taxon>
        <taxon>Eubacteriales</taxon>
        <taxon>Oscillospiraceae</taxon>
        <taxon>Allofournierella</taxon>
    </lineage>
</organism>
<accession>A0ABT7UQU9</accession>
<feature type="transmembrane region" description="Helical" evidence="1">
    <location>
        <begin position="12"/>
        <end position="28"/>
    </location>
</feature>
<dbReference type="InterPro" id="IPR036890">
    <property type="entry name" value="HATPase_C_sf"/>
</dbReference>
<feature type="transmembrane region" description="Helical" evidence="1">
    <location>
        <begin position="160"/>
        <end position="182"/>
    </location>
</feature>
<evidence type="ECO:0000256" key="1">
    <source>
        <dbReference type="SAM" id="Phobius"/>
    </source>
</evidence>
<feature type="transmembrane region" description="Helical" evidence="1">
    <location>
        <begin position="129"/>
        <end position="148"/>
    </location>
</feature>
<reference evidence="3 4" key="1">
    <citation type="submission" date="2023-06" db="EMBL/GenBank/DDBJ databases">
        <title>Identification and characterization of horizontal gene transfer across gut microbiota members of farm animals based on homology search.</title>
        <authorList>
            <person name="Schwarzerova J."/>
            <person name="Nykrynova M."/>
            <person name="Jureckova K."/>
            <person name="Cejkova D."/>
            <person name="Rychlik I."/>
        </authorList>
    </citation>
    <scope>NUCLEOTIDE SEQUENCE [LARGE SCALE GENOMIC DNA]</scope>
    <source>
        <strain evidence="3 4">ET340</strain>
    </source>
</reference>
<dbReference type="RefSeq" id="WP_289599844.1">
    <property type="nucleotide sequence ID" value="NZ_JAUDCL010000012.1"/>
</dbReference>
<feature type="domain" description="Sensor histidine kinase NatK-like C-terminal" evidence="2">
    <location>
        <begin position="324"/>
        <end position="429"/>
    </location>
</feature>
<feature type="transmembrane region" description="Helical" evidence="1">
    <location>
        <begin position="89"/>
        <end position="109"/>
    </location>
</feature>
<protein>
    <submittedName>
        <fullName evidence="3">GHKL domain-containing protein</fullName>
    </submittedName>
</protein>
<sequence>MSGLLDRLQQCNYILEMLAACLLFALPLKKRHRPWLRFGAGALAALVVSMTVGGVSSTGVAEAGIAYLAQLIVVVLPIWLSCDVSVEDAVYGTICAYAMQHFSSSLYILLCLGTGAGHDIWRLLDPATLGYYLLAYVPPYFLIYRLCARPLGRGGSYRASLFRAGGITVLVLPVALFLSLAAKLSGGGGGAFLVCQVYAMLCSAYVLWVQVSQSREVQLQAELKVQQALWEKEKEQYQLSRATIEVINRKCHDLKHQLAALRHCSEPQREESLREIEQAALIYDAVVQTGNEVLDTVLTEKSLVCEHRNIQWTCMADGRGLAGMNPVDLYALVGNALDNAIESVQQLQDPAKRVIGVTLFRRDGLSVLRVENYCETPPLFRDGLPVTTKQDRAVHGFGMKSMRQTAEKYGGSLSVQVEDHVFVLCVVLPVQPPRQEGAADFAVS</sequence>
<keyword evidence="4" id="KW-1185">Reference proteome</keyword>
<name>A0ABT7UQU9_9FIRM</name>
<feature type="transmembrane region" description="Helical" evidence="1">
    <location>
        <begin position="35"/>
        <end position="52"/>
    </location>
</feature>
<feature type="transmembrane region" description="Helical" evidence="1">
    <location>
        <begin position="188"/>
        <end position="208"/>
    </location>
</feature>
<evidence type="ECO:0000313" key="4">
    <source>
        <dbReference type="Proteomes" id="UP001529380"/>
    </source>
</evidence>